<dbReference type="Gene3D" id="3.40.50.720">
    <property type="entry name" value="NAD(P)-binding Rossmann-like Domain"/>
    <property type="match status" value="1"/>
</dbReference>
<proteinExistence type="inferred from homology"/>
<protein>
    <submittedName>
        <fullName evidence="8">NAD-dependent malic enzyme</fullName>
    </submittedName>
</protein>
<evidence type="ECO:0000256" key="3">
    <source>
        <dbReference type="ARBA" id="ARBA00022723"/>
    </source>
</evidence>
<dbReference type="InterPro" id="IPR015884">
    <property type="entry name" value="Malic_enzyme_CS"/>
</dbReference>
<evidence type="ECO:0000256" key="4">
    <source>
        <dbReference type="ARBA" id="ARBA00023027"/>
    </source>
</evidence>
<evidence type="ECO:0000256" key="5">
    <source>
        <dbReference type="RuleBase" id="RU003427"/>
    </source>
</evidence>
<dbReference type="Gene3D" id="3.40.50.10380">
    <property type="entry name" value="Malic enzyme, N-terminal domain"/>
    <property type="match status" value="1"/>
</dbReference>
<dbReference type="InterPro" id="IPR001891">
    <property type="entry name" value="Malic_OxRdtase"/>
</dbReference>
<dbReference type="InterPro" id="IPR036291">
    <property type="entry name" value="NAD(P)-bd_dom_sf"/>
</dbReference>
<sequence>MNTQPVSWNRDLERWETTARGRAVLANSRLNKGTAFTEEERQSLGLIGLIPPRVLTLEQQMSRAYSQFLAQPSDLAKNVNLTSLHDRNEVLFYRLMCEHLDETLPIVYTPTVGTAIQRYSYEYRRPRGIYLSVDAPKEVESSLLASGLGPDDVDLIVATDGEAILGIGDWGVGGINISVGKLAVYTAAGGIDPSRTIPVVLDVGTNRQELLDDPHYLGNRHPRVDQDTYDAFIETYVETATRLYPNAVLHWEDFGPDNARRILGRYRNRCLTFNDDVQGTGAVNLAAVLSGVQASGTPLHEHRVVIFGAGTAGIGVADQLRDAMKSAGLTPDEATRRLWCVARHGLLTQDMAMRDFQDPYARAADEVAGWSRDTDLGGISLAELVHQVKPTVLIGTSGQGGAFTEPLIREMAASVDRPIILPMSNPTPLAEATPAQLLEWTDGRALVATGSPFAPVTHRSTVYQIGQANNAFVFPGLSLGAIVAQATGITDGMLTAAAHAVAEQVDSTAPGAPLLPPTRQLRQTSAAVATAVARAAARDGVARTTIGDDINTRVRAAMWQPNYRPVVAI</sequence>
<dbReference type="SMART" id="SM01274">
    <property type="entry name" value="malic"/>
    <property type="match status" value="1"/>
</dbReference>
<evidence type="ECO:0000259" key="6">
    <source>
        <dbReference type="SMART" id="SM00919"/>
    </source>
</evidence>
<dbReference type="SUPFAM" id="SSF53223">
    <property type="entry name" value="Aminoacid dehydrogenase-like, N-terminal domain"/>
    <property type="match status" value="1"/>
</dbReference>
<dbReference type="EMBL" id="JARHTQ010000018">
    <property type="protein sequence ID" value="MDF2258862.1"/>
    <property type="molecule type" value="Genomic_DNA"/>
</dbReference>
<evidence type="ECO:0000256" key="1">
    <source>
        <dbReference type="ARBA" id="ARBA00001936"/>
    </source>
</evidence>
<dbReference type="InterPro" id="IPR037062">
    <property type="entry name" value="Malic_N_dom_sf"/>
</dbReference>
<gene>
    <name evidence="8" type="ORF">P2L57_25035</name>
</gene>
<dbReference type="PIRSF" id="PIRSF000106">
    <property type="entry name" value="ME"/>
    <property type="match status" value="1"/>
</dbReference>
<dbReference type="RefSeq" id="WP_275818292.1">
    <property type="nucleotide sequence ID" value="NZ_BAAANM010000014.1"/>
</dbReference>
<dbReference type="InterPro" id="IPR012302">
    <property type="entry name" value="Malic_NAD-bd"/>
</dbReference>
<dbReference type="NCBIfam" id="NF010052">
    <property type="entry name" value="PRK13529.1"/>
    <property type="match status" value="1"/>
</dbReference>
<organism evidence="8 9">
    <name type="scientific">Streptantibioticus ferralitis</name>
    <dbReference type="NCBI Taxonomy" id="236510"/>
    <lineage>
        <taxon>Bacteria</taxon>
        <taxon>Bacillati</taxon>
        <taxon>Actinomycetota</taxon>
        <taxon>Actinomycetes</taxon>
        <taxon>Kitasatosporales</taxon>
        <taxon>Streptomycetaceae</taxon>
        <taxon>Streptantibioticus</taxon>
    </lineage>
</organism>
<feature type="domain" description="Malic enzyme NAD-binding" evidence="6">
    <location>
        <begin position="277"/>
        <end position="537"/>
    </location>
</feature>
<dbReference type="Proteomes" id="UP001220022">
    <property type="component" value="Unassembled WGS sequence"/>
</dbReference>
<dbReference type="PANTHER" id="PTHR23406">
    <property type="entry name" value="MALIC ENZYME-RELATED"/>
    <property type="match status" value="1"/>
</dbReference>
<dbReference type="SUPFAM" id="SSF51735">
    <property type="entry name" value="NAD(P)-binding Rossmann-fold domains"/>
    <property type="match status" value="1"/>
</dbReference>
<dbReference type="Pfam" id="PF03949">
    <property type="entry name" value="Malic_M"/>
    <property type="match status" value="1"/>
</dbReference>
<dbReference type="PANTHER" id="PTHR23406:SF34">
    <property type="entry name" value="NAD-DEPENDENT MALIC ENZYME, MITOCHONDRIAL"/>
    <property type="match status" value="1"/>
</dbReference>
<name>A0ABT5Z4W7_9ACTN</name>
<keyword evidence="9" id="KW-1185">Reference proteome</keyword>
<accession>A0ABT5Z4W7</accession>
<keyword evidence="4" id="KW-0520">NAD</keyword>
<dbReference type="SMART" id="SM00919">
    <property type="entry name" value="Malic_M"/>
    <property type="match status" value="1"/>
</dbReference>
<comment type="caution">
    <text evidence="8">The sequence shown here is derived from an EMBL/GenBank/DDBJ whole genome shotgun (WGS) entry which is preliminary data.</text>
</comment>
<dbReference type="Pfam" id="PF00390">
    <property type="entry name" value="malic"/>
    <property type="match status" value="1"/>
</dbReference>
<comment type="cofactor">
    <cofactor evidence="1">
        <name>Mn(2+)</name>
        <dbReference type="ChEBI" id="CHEBI:29035"/>
    </cofactor>
</comment>
<evidence type="ECO:0000313" key="8">
    <source>
        <dbReference type="EMBL" id="MDF2258862.1"/>
    </source>
</evidence>
<reference evidence="8 9" key="1">
    <citation type="submission" date="2023-03" db="EMBL/GenBank/DDBJ databases">
        <title>Draft genome sequence of type strain Streptomyces ferralitis JCM 14344.</title>
        <authorList>
            <person name="Klaysubun C."/>
            <person name="Duangmal K."/>
        </authorList>
    </citation>
    <scope>NUCLEOTIDE SEQUENCE [LARGE SCALE GENOMIC DNA]</scope>
    <source>
        <strain evidence="8 9">JCM 14344</strain>
    </source>
</reference>
<evidence type="ECO:0000313" key="9">
    <source>
        <dbReference type="Proteomes" id="UP001220022"/>
    </source>
</evidence>
<dbReference type="PROSITE" id="PS00331">
    <property type="entry name" value="MALIC_ENZYMES"/>
    <property type="match status" value="1"/>
</dbReference>
<evidence type="ECO:0000259" key="7">
    <source>
        <dbReference type="SMART" id="SM01274"/>
    </source>
</evidence>
<feature type="domain" description="Malic enzyme N-terminal" evidence="7">
    <location>
        <begin position="85"/>
        <end position="267"/>
    </location>
</feature>
<dbReference type="PRINTS" id="PR00072">
    <property type="entry name" value="MALOXRDTASE"/>
</dbReference>
<dbReference type="InterPro" id="IPR012301">
    <property type="entry name" value="Malic_N_dom"/>
</dbReference>
<dbReference type="InterPro" id="IPR046346">
    <property type="entry name" value="Aminoacid_DH-like_N_sf"/>
</dbReference>
<evidence type="ECO:0000256" key="2">
    <source>
        <dbReference type="ARBA" id="ARBA00008785"/>
    </source>
</evidence>
<keyword evidence="3 5" id="KW-0479">Metal-binding</keyword>
<comment type="similarity">
    <text evidence="2 5">Belongs to the malic enzymes family.</text>
</comment>